<protein>
    <submittedName>
        <fullName evidence="1">Uncharacterized protein</fullName>
    </submittedName>
</protein>
<name>A0AAV4THU6_9ARAC</name>
<dbReference type="EMBL" id="BPLQ01009506">
    <property type="protein sequence ID" value="GIY44367.1"/>
    <property type="molecule type" value="Genomic_DNA"/>
</dbReference>
<organism evidence="1 2">
    <name type="scientific">Caerostris darwini</name>
    <dbReference type="NCBI Taxonomy" id="1538125"/>
    <lineage>
        <taxon>Eukaryota</taxon>
        <taxon>Metazoa</taxon>
        <taxon>Ecdysozoa</taxon>
        <taxon>Arthropoda</taxon>
        <taxon>Chelicerata</taxon>
        <taxon>Arachnida</taxon>
        <taxon>Araneae</taxon>
        <taxon>Araneomorphae</taxon>
        <taxon>Entelegynae</taxon>
        <taxon>Araneoidea</taxon>
        <taxon>Araneidae</taxon>
        <taxon>Caerostris</taxon>
    </lineage>
</organism>
<keyword evidence="2" id="KW-1185">Reference proteome</keyword>
<accession>A0AAV4THU6</accession>
<evidence type="ECO:0000313" key="2">
    <source>
        <dbReference type="Proteomes" id="UP001054837"/>
    </source>
</evidence>
<comment type="caution">
    <text evidence="1">The sequence shown here is derived from an EMBL/GenBank/DDBJ whole genome shotgun (WGS) entry which is preliminary data.</text>
</comment>
<dbReference type="Proteomes" id="UP001054837">
    <property type="component" value="Unassembled WGS sequence"/>
</dbReference>
<evidence type="ECO:0000313" key="1">
    <source>
        <dbReference type="EMBL" id="GIY44367.1"/>
    </source>
</evidence>
<gene>
    <name evidence="1" type="ORF">CDAR_544481</name>
</gene>
<sequence>MRAIFHLPFPVRAMAFQKKKNRSPELRDRKTEIGEGPPLRNMERVSLTVDSCLEHCEFVFHFVVSPPCTPGKVPIKTEKKDIKWKENGRKIAWER</sequence>
<proteinExistence type="predicted"/>
<reference evidence="1 2" key="1">
    <citation type="submission" date="2021-06" db="EMBL/GenBank/DDBJ databases">
        <title>Caerostris darwini draft genome.</title>
        <authorList>
            <person name="Kono N."/>
            <person name="Arakawa K."/>
        </authorList>
    </citation>
    <scope>NUCLEOTIDE SEQUENCE [LARGE SCALE GENOMIC DNA]</scope>
</reference>
<dbReference type="AlphaFoldDB" id="A0AAV4THU6"/>